<protein>
    <submittedName>
        <fullName evidence="1">(rape) hypothetical protein</fullName>
    </submittedName>
</protein>
<gene>
    <name evidence="1" type="ORF">DARMORV10_C01P14650.1</name>
</gene>
<name>A0A816RA96_BRANA</name>
<dbReference type="Proteomes" id="UP001295469">
    <property type="component" value="Chromosome C01"/>
</dbReference>
<dbReference type="AlphaFoldDB" id="A0A816RA96"/>
<evidence type="ECO:0000313" key="1">
    <source>
        <dbReference type="EMBL" id="CAF2070142.1"/>
    </source>
</evidence>
<accession>A0A816RA96</accession>
<dbReference type="EMBL" id="HG994365">
    <property type="protein sequence ID" value="CAF2070142.1"/>
    <property type="molecule type" value="Genomic_DNA"/>
</dbReference>
<sequence>MSSRYSCCCCYESFIDGIGRIAKCDSKLGVKPKTIP</sequence>
<organism evidence="1">
    <name type="scientific">Brassica napus</name>
    <name type="common">Rape</name>
    <dbReference type="NCBI Taxonomy" id="3708"/>
    <lineage>
        <taxon>Eukaryota</taxon>
        <taxon>Viridiplantae</taxon>
        <taxon>Streptophyta</taxon>
        <taxon>Embryophyta</taxon>
        <taxon>Tracheophyta</taxon>
        <taxon>Spermatophyta</taxon>
        <taxon>Magnoliopsida</taxon>
        <taxon>eudicotyledons</taxon>
        <taxon>Gunneridae</taxon>
        <taxon>Pentapetalae</taxon>
        <taxon>rosids</taxon>
        <taxon>malvids</taxon>
        <taxon>Brassicales</taxon>
        <taxon>Brassicaceae</taxon>
        <taxon>Brassiceae</taxon>
        <taxon>Brassica</taxon>
    </lineage>
</organism>
<reference evidence="1" key="1">
    <citation type="submission" date="2021-01" db="EMBL/GenBank/DDBJ databases">
        <authorList>
            <consortium name="Genoscope - CEA"/>
            <person name="William W."/>
        </authorList>
    </citation>
    <scope>NUCLEOTIDE SEQUENCE</scope>
</reference>
<proteinExistence type="predicted"/>